<protein>
    <submittedName>
        <fullName evidence="2">Redoxin domain-containing protein</fullName>
    </submittedName>
</protein>
<keyword evidence="3" id="KW-1185">Reference proteome</keyword>
<feature type="domain" description="Thioredoxin" evidence="1">
    <location>
        <begin position="33"/>
        <end position="173"/>
    </location>
</feature>
<organism evidence="2 3">
    <name type="scientific">Lacibacter luteus</name>
    <dbReference type="NCBI Taxonomy" id="2508719"/>
    <lineage>
        <taxon>Bacteria</taxon>
        <taxon>Pseudomonadati</taxon>
        <taxon>Bacteroidota</taxon>
        <taxon>Chitinophagia</taxon>
        <taxon>Chitinophagales</taxon>
        <taxon>Chitinophagaceae</taxon>
        <taxon>Lacibacter</taxon>
    </lineage>
</organism>
<accession>A0A4Q1CL00</accession>
<evidence type="ECO:0000313" key="3">
    <source>
        <dbReference type="Proteomes" id="UP000290204"/>
    </source>
</evidence>
<evidence type="ECO:0000313" key="2">
    <source>
        <dbReference type="EMBL" id="RXK61636.1"/>
    </source>
</evidence>
<dbReference type="Pfam" id="PF00578">
    <property type="entry name" value="AhpC-TSA"/>
    <property type="match status" value="1"/>
</dbReference>
<dbReference type="SUPFAM" id="SSF52833">
    <property type="entry name" value="Thioredoxin-like"/>
    <property type="match status" value="1"/>
</dbReference>
<dbReference type="InterPro" id="IPR000866">
    <property type="entry name" value="AhpC/TSA"/>
</dbReference>
<dbReference type="PROSITE" id="PS51352">
    <property type="entry name" value="THIOREDOXIN_2"/>
    <property type="match status" value="1"/>
</dbReference>
<dbReference type="InterPro" id="IPR013766">
    <property type="entry name" value="Thioredoxin_domain"/>
</dbReference>
<dbReference type="OrthoDB" id="662072at2"/>
<dbReference type="GO" id="GO:0016209">
    <property type="term" value="F:antioxidant activity"/>
    <property type="evidence" value="ECO:0007669"/>
    <property type="project" value="InterPro"/>
</dbReference>
<gene>
    <name evidence="2" type="ORF">ESA94_01060</name>
</gene>
<comment type="caution">
    <text evidence="2">The sequence shown here is derived from an EMBL/GenBank/DDBJ whole genome shotgun (WGS) entry which is preliminary data.</text>
</comment>
<dbReference type="EMBL" id="SDHW01000001">
    <property type="protein sequence ID" value="RXK61636.1"/>
    <property type="molecule type" value="Genomic_DNA"/>
</dbReference>
<sequence length="173" mass="19696">MSIMQHQAGRNINSEIMQRLLLFVLFIVALNAVCAQQKIPPFRMALSDGKLFSASNLPMGKPVIVIYFSPECDHCQVLMKEWFKRSNDFKKASVVMITFLPVTSVALFEKEYKTKQHPNIFTGTEGTGFFVRNYYKVLDMPFVALHDKNGNLVSTYSKDIPLNTLAAKLRQLN</sequence>
<reference evidence="2 3" key="1">
    <citation type="submission" date="2019-01" db="EMBL/GenBank/DDBJ databases">
        <title>Lacibacter sp. strain TTM-7.</title>
        <authorList>
            <person name="Chen W.-M."/>
        </authorList>
    </citation>
    <scope>NUCLEOTIDE SEQUENCE [LARGE SCALE GENOMIC DNA]</scope>
    <source>
        <strain evidence="2 3">TTM-7</strain>
    </source>
</reference>
<name>A0A4Q1CL00_9BACT</name>
<dbReference type="Proteomes" id="UP000290204">
    <property type="component" value="Unassembled WGS sequence"/>
</dbReference>
<proteinExistence type="predicted"/>
<dbReference type="InterPro" id="IPR036249">
    <property type="entry name" value="Thioredoxin-like_sf"/>
</dbReference>
<evidence type="ECO:0000259" key="1">
    <source>
        <dbReference type="PROSITE" id="PS51352"/>
    </source>
</evidence>
<dbReference type="AlphaFoldDB" id="A0A4Q1CL00"/>
<dbReference type="Gene3D" id="3.40.30.10">
    <property type="entry name" value="Glutaredoxin"/>
    <property type="match status" value="1"/>
</dbReference>
<dbReference type="GO" id="GO:0016491">
    <property type="term" value="F:oxidoreductase activity"/>
    <property type="evidence" value="ECO:0007669"/>
    <property type="project" value="InterPro"/>
</dbReference>